<name>A0A0D0BX83_9AGAR</name>
<dbReference type="OrthoDB" id="3063647at2759"/>
<accession>A0A0D0BX83</accession>
<gene>
    <name evidence="2" type="ORF">GYMLUDRAFT_51390</name>
</gene>
<dbReference type="AlphaFoldDB" id="A0A0D0BX83"/>
<evidence type="ECO:0000313" key="2">
    <source>
        <dbReference type="EMBL" id="KIK50102.1"/>
    </source>
</evidence>
<dbReference type="HOGENOM" id="CLU_1129159_0_0_1"/>
<sequence>MTFTRLLSLGICSTISFVEVFAAPQTVTSAPSVVTLHDVIPSQLVSKFNPTPLDGTIQLTATAIGVSSGSNGSETTYSFGEYISENPVFTTTRTDSQGQVTTQTVNREFVGFSNGTLVESDGGLWETFSPHITSNLADGGIVSADGDFISCSFDSSHQSAFCTGVDLEPVLTTVTSGSQVVTVTEVSTSPESYGGSIVAVTVLTAAVPSNTGSSNAATGRYQEFGLGGYIFIGLAISLYRLFL</sequence>
<proteinExistence type="predicted"/>
<evidence type="ECO:0000313" key="3">
    <source>
        <dbReference type="Proteomes" id="UP000053593"/>
    </source>
</evidence>
<dbReference type="EMBL" id="KN834931">
    <property type="protein sequence ID" value="KIK50102.1"/>
    <property type="molecule type" value="Genomic_DNA"/>
</dbReference>
<keyword evidence="3" id="KW-1185">Reference proteome</keyword>
<feature type="chain" id="PRO_5002207560" evidence="1">
    <location>
        <begin position="23"/>
        <end position="243"/>
    </location>
</feature>
<keyword evidence="1" id="KW-0732">Signal</keyword>
<protein>
    <submittedName>
        <fullName evidence="2">Uncharacterized protein</fullName>
    </submittedName>
</protein>
<feature type="signal peptide" evidence="1">
    <location>
        <begin position="1"/>
        <end position="22"/>
    </location>
</feature>
<reference evidence="2 3" key="1">
    <citation type="submission" date="2014-04" db="EMBL/GenBank/DDBJ databases">
        <title>Evolutionary Origins and Diversification of the Mycorrhizal Mutualists.</title>
        <authorList>
            <consortium name="DOE Joint Genome Institute"/>
            <consortium name="Mycorrhizal Genomics Consortium"/>
            <person name="Kohler A."/>
            <person name="Kuo A."/>
            <person name="Nagy L.G."/>
            <person name="Floudas D."/>
            <person name="Copeland A."/>
            <person name="Barry K.W."/>
            <person name="Cichocki N."/>
            <person name="Veneault-Fourrey C."/>
            <person name="LaButti K."/>
            <person name="Lindquist E.A."/>
            <person name="Lipzen A."/>
            <person name="Lundell T."/>
            <person name="Morin E."/>
            <person name="Murat C."/>
            <person name="Riley R."/>
            <person name="Ohm R."/>
            <person name="Sun H."/>
            <person name="Tunlid A."/>
            <person name="Henrissat B."/>
            <person name="Grigoriev I.V."/>
            <person name="Hibbett D.S."/>
            <person name="Martin F."/>
        </authorList>
    </citation>
    <scope>NUCLEOTIDE SEQUENCE [LARGE SCALE GENOMIC DNA]</scope>
    <source>
        <strain evidence="2 3">FD-317 M1</strain>
    </source>
</reference>
<organism evidence="2 3">
    <name type="scientific">Collybiopsis luxurians FD-317 M1</name>
    <dbReference type="NCBI Taxonomy" id="944289"/>
    <lineage>
        <taxon>Eukaryota</taxon>
        <taxon>Fungi</taxon>
        <taxon>Dikarya</taxon>
        <taxon>Basidiomycota</taxon>
        <taxon>Agaricomycotina</taxon>
        <taxon>Agaricomycetes</taxon>
        <taxon>Agaricomycetidae</taxon>
        <taxon>Agaricales</taxon>
        <taxon>Marasmiineae</taxon>
        <taxon>Omphalotaceae</taxon>
        <taxon>Collybiopsis</taxon>
        <taxon>Collybiopsis luxurians</taxon>
    </lineage>
</organism>
<dbReference type="Proteomes" id="UP000053593">
    <property type="component" value="Unassembled WGS sequence"/>
</dbReference>
<evidence type="ECO:0000256" key="1">
    <source>
        <dbReference type="SAM" id="SignalP"/>
    </source>
</evidence>